<feature type="repeat" description="PPR" evidence="2">
    <location>
        <begin position="172"/>
        <end position="206"/>
    </location>
</feature>
<evidence type="ECO:0000313" key="4">
    <source>
        <dbReference type="RefSeq" id="XP_015874918.2"/>
    </source>
</evidence>
<protein>
    <submittedName>
        <fullName evidence="4">Pentatricopeptide repeat-containing protein At1g09190</fullName>
    </submittedName>
</protein>
<feature type="repeat" description="PPR" evidence="2">
    <location>
        <begin position="305"/>
        <end position="339"/>
    </location>
</feature>
<dbReference type="InParanoid" id="A0A6P3ZIV2"/>
<feature type="repeat" description="PPR" evidence="2">
    <location>
        <begin position="71"/>
        <end position="105"/>
    </location>
</feature>
<dbReference type="PANTHER" id="PTHR47926">
    <property type="entry name" value="PENTATRICOPEPTIDE REPEAT-CONTAINING PROTEIN"/>
    <property type="match status" value="1"/>
</dbReference>
<reference evidence="4" key="1">
    <citation type="submission" date="2025-08" db="UniProtKB">
        <authorList>
            <consortium name="RefSeq"/>
        </authorList>
    </citation>
    <scope>IDENTIFICATION</scope>
    <source>
        <tissue evidence="4">Seedling</tissue>
    </source>
</reference>
<dbReference type="AlphaFoldDB" id="A0A6P3ZIV2"/>
<dbReference type="Pfam" id="PF01535">
    <property type="entry name" value="PPR"/>
    <property type="match status" value="1"/>
</dbReference>
<accession>A0A6P3ZIV2</accession>
<keyword evidence="1" id="KW-0677">Repeat</keyword>
<dbReference type="GeneID" id="107411775"/>
<dbReference type="NCBIfam" id="TIGR00756">
    <property type="entry name" value="PPR"/>
    <property type="match status" value="5"/>
</dbReference>
<dbReference type="SUPFAM" id="SSF48452">
    <property type="entry name" value="TPR-like"/>
    <property type="match status" value="1"/>
</dbReference>
<evidence type="ECO:0000256" key="2">
    <source>
        <dbReference type="PROSITE-ProRule" id="PRU00708"/>
    </source>
</evidence>
<proteinExistence type="predicted"/>
<feature type="repeat" description="PPR" evidence="2">
    <location>
        <begin position="207"/>
        <end position="237"/>
    </location>
</feature>
<gene>
    <name evidence="4" type="primary">LOC107411775</name>
</gene>
<organism evidence="3 4">
    <name type="scientific">Ziziphus jujuba</name>
    <name type="common">Chinese jujube</name>
    <name type="synonym">Ziziphus sativa</name>
    <dbReference type="NCBI Taxonomy" id="326968"/>
    <lineage>
        <taxon>Eukaryota</taxon>
        <taxon>Viridiplantae</taxon>
        <taxon>Streptophyta</taxon>
        <taxon>Embryophyta</taxon>
        <taxon>Tracheophyta</taxon>
        <taxon>Spermatophyta</taxon>
        <taxon>Magnoliopsida</taxon>
        <taxon>eudicotyledons</taxon>
        <taxon>Gunneridae</taxon>
        <taxon>Pentapetalae</taxon>
        <taxon>rosids</taxon>
        <taxon>fabids</taxon>
        <taxon>Rosales</taxon>
        <taxon>Rhamnaceae</taxon>
        <taxon>Paliureae</taxon>
        <taxon>Ziziphus</taxon>
    </lineage>
</organism>
<evidence type="ECO:0000313" key="3">
    <source>
        <dbReference type="Proteomes" id="UP001652623"/>
    </source>
</evidence>
<dbReference type="InterPro" id="IPR002885">
    <property type="entry name" value="PPR_rpt"/>
</dbReference>
<dbReference type="Pfam" id="PF20431">
    <property type="entry name" value="E_motif"/>
    <property type="match status" value="1"/>
</dbReference>
<dbReference type="KEGG" id="zju:107411775"/>
<keyword evidence="3" id="KW-1185">Reference proteome</keyword>
<dbReference type="InterPro" id="IPR046848">
    <property type="entry name" value="E_motif"/>
</dbReference>
<dbReference type="PANTHER" id="PTHR47926:SF540">
    <property type="entry name" value="PENTATRICOPEPTIDE REPEAT-CONTAINING PROTEIN"/>
    <property type="match status" value="1"/>
</dbReference>
<dbReference type="InterPro" id="IPR046960">
    <property type="entry name" value="PPR_At4g14850-like_plant"/>
</dbReference>
<dbReference type="GO" id="GO:0009451">
    <property type="term" value="P:RNA modification"/>
    <property type="evidence" value="ECO:0007669"/>
    <property type="project" value="InterPro"/>
</dbReference>
<dbReference type="GO" id="GO:0003723">
    <property type="term" value="F:RNA binding"/>
    <property type="evidence" value="ECO:0007669"/>
    <property type="project" value="InterPro"/>
</dbReference>
<dbReference type="FunCoup" id="A0A6P3ZIV2">
    <property type="interactions" value="281"/>
</dbReference>
<dbReference type="RefSeq" id="XP_015874918.2">
    <property type="nucleotide sequence ID" value="XM_016019432.4"/>
</dbReference>
<dbReference type="Proteomes" id="UP001652623">
    <property type="component" value="Chromosome 10"/>
</dbReference>
<name>A0A6P3ZIV2_ZIZJJ</name>
<dbReference type="Gene3D" id="1.25.40.10">
    <property type="entry name" value="Tetratricopeptide repeat domain"/>
    <property type="match status" value="3"/>
</dbReference>
<evidence type="ECO:0000256" key="1">
    <source>
        <dbReference type="ARBA" id="ARBA00022737"/>
    </source>
</evidence>
<dbReference type="Pfam" id="PF12854">
    <property type="entry name" value="PPR_1"/>
    <property type="match status" value="1"/>
</dbReference>
<dbReference type="Pfam" id="PF13041">
    <property type="entry name" value="PPR_2"/>
    <property type="match status" value="3"/>
</dbReference>
<sequence length="486" mass="55059">MSWSCREVERRVLRLLHGQKTRTHLSQIHAYFLRHGLDQSNQVLSHFVCVCGSLGKMAYANRIYHHTQNPNILLFNSMIKGYSSCGPFHQSLQMFSLMRSRGIRPDEYTFVPLLKSCSNICEYRMGQCVHAQVFKAGFEWSGPIQNGIVEFYVTCVTLKDAKKMFDEMYHRDVIAWNLMIRGFCKMGDVDMGLYLFRQMIERSIVSWNSMISCLEKSGRDGEALELFGEMRDQGLELDEATVVTMLPVCARLGALDIGEWIHTYSDSKGLVKEFISIRNSLIDFYSKCGNLDLAFNIFHQMQCKNIVTWNAMISGLAFNGKGQLGVDLFEEMMKTGMNPNDATFVGVLACCAHAGLVEKGLDLFASITLNHQIEPKLEHYGCMVDILGRSGSLKEAHDLIRSMPMKPNATLWGSLLSSCRTYGDFELAELAVKELINLEPWNSGNYVLLSNIYAEEGSWDKVEEVRVLMREKYVKKAPGQSVVGIN</sequence>
<dbReference type="PROSITE" id="PS51375">
    <property type="entry name" value="PPR"/>
    <property type="match status" value="4"/>
</dbReference>
<dbReference type="InterPro" id="IPR011990">
    <property type="entry name" value="TPR-like_helical_dom_sf"/>
</dbReference>